<dbReference type="Pfam" id="PF22470">
    <property type="entry name" value="Histone_HNS_N"/>
    <property type="match status" value="1"/>
</dbReference>
<dbReference type="PANTHER" id="PTHR38097">
    <property type="match status" value="1"/>
</dbReference>
<feature type="coiled-coil region" evidence="6">
    <location>
        <begin position="26"/>
        <end position="53"/>
    </location>
</feature>
<sequence length="134" mass="15209">MSDFLKILSHARRLKSSTEELTVEQLLEVKEKLQKIIDDRVAAEEEEKRVNAEKIAKIEKYREMLAADGIQLDDLTDGVAAAPKAKTKRAPRPAKYEIWNDAGERITWTGQGRMPNVFKVRVDAGEALDTFLIK</sequence>
<dbReference type="GO" id="GO:0000976">
    <property type="term" value="F:transcription cis-regulatory region binding"/>
    <property type="evidence" value="ECO:0007669"/>
    <property type="project" value="TreeGrafter"/>
</dbReference>
<dbReference type="GO" id="GO:0032993">
    <property type="term" value="C:protein-DNA complex"/>
    <property type="evidence" value="ECO:0007669"/>
    <property type="project" value="TreeGrafter"/>
</dbReference>
<dbReference type="InterPro" id="IPR037150">
    <property type="entry name" value="H-NS_C_dom_sf"/>
</dbReference>
<keyword evidence="3" id="KW-0963">Cytoplasm</keyword>
<evidence type="ECO:0000256" key="2">
    <source>
        <dbReference type="ARBA" id="ARBA00010610"/>
    </source>
</evidence>
<evidence type="ECO:0000256" key="4">
    <source>
        <dbReference type="ARBA" id="ARBA00023125"/>
    </source>
</evidence>
<protein>
    <recommendedName>
        <fullName evidence="5">DNA-binding protein</fullName>
    </recommendedName>
</protein>
<keyword evidence="4 5" id="KW-0238">DNA-binding</keyword>
<proteinExistence type="inferred from homology"/>
<dbReference type="GO" id="GO:0005829">
    <property type="term" value="C:cytosol"/>
    <property type="evidence" value="ECO:0007669"/>
    <property type="project" value="TreeGrafter"/>
</dbReference>
<keyword evidence="6" id="KW-0175">Coiled coil</keyword>
<dbReference type="InterPro" id="IPR027444">
    <property type="entry name" value="H-NS_C_dom"/>
</dbReference>
<dbReference type="InterPro" id="IPR054180">
    <property type="entry name" value="H-NS-like_N"/>
</dbReference>
<keyword evidence="9" id="KW-1185">Reference proteome</keyword>
<dbReference type="InterPro" id="IPR027454">
    <property type="entry name" value="Histone_HNS_N"/>
</dbReference>
<dbReference type="GO" id="GO:0003681">
    <property type="term" value="F:bent DNA binding"/>
    <property type="evidence" value="ECO:0007669"/>
    <property type="project" value="TreeGrafter"/>
</dbReference>
<dbReference type="SUPFAM" id="SSF81273">
    <property type="entry name" value="H-NS histone-like proteins"/>
    <property type="match status" value="2"/>
</dbReference>
<dbReference type="GO" id="GO:0001217">
    <property type="term" value="F:DNA-binding transcription repressor activity"/>
    <property type="evidence" value="ECO:0007669"/>
    <property type="project" value="TreeGrafter"/>
</dbReference>
<accession>A0A368NFK3</accession>
<dbReference type="Pfam" id="PF00816">
    <property type="entry name" value="Histone_HNS"/>
    <property type="match status" value="1"/>
</dbReference>
<evidence type="ECO:0000256" key="6">
    <source>
        <dbReference type="SAM" id="Coils"/>
    </source>
</evidence>
<dbReference type="GO" id="GO:0046983">
    <property type="term" value="F:protein dimerization activity"/>
    <property type="evidence" value="ECO:0007669"/>
    <property type="project" value="InterPro"/>
</dbReference>
<dbReference type="Gene3D" id="1.10.287.1050">
    <property type="entry name" value="H-NS histone-like proteins"/>
    <property type="match status" value="1"/>
</dbReference>
<dbReference type="GO" id="GO:0003680">
    <property type="term" value="F:minor groove of adenine-thymine-rich DNA binding"/>
    <property type="evidence" value="ECO:0007669"/>
    <property type="project" value="TreeGrafter"/>
</dbReference>
<evidence type="ECO:0000313" key="8">
    <source>
        <dbReference type="EMBL" id="RCU48890.1"/>
    </source>
</evidence>
<dbReference type="GO" id="GO:0009295">
    <property type="term" value="C:nucleoid"/>
    <property type="evidence" value="ECO:0007669"/>
    <property type="project" value="UniProtKB-SubCell"/>
</dbReference>
<dbReference type="InterPro" id="IPR001801">
    <property type="entry name" value="Histone_HNS"/>
</dbReference>
<dbReference type="Gene3D" id="4.10.430.10">
    <property type="entry name" value="Histone-like protein H-NS, C-terminal domain"/>
    <property type="match status" value="1"/>
</dbReference>
<dbReference type="Proteomes" id="UP000252558">
    <property type="component" value="Unassembled WGS sequence"/>
</dbReference>
<dbReference type="EMBL" id="QPID01000008">
    <property type="protein sequence ID" value="RCU48890.1"/>
    <property type="molecule type" value="Genomic_DNA"/>
</dbReference>
<comment type="caution">
    <text evidence="8">The sequence shown here is derived from an EMBL/GenBank/DDBJ whole genome shotgun (WGS) entry which is preliminary data.</text>
</comment>
<evidence type="ECO:0000256" key="3">
    <source>
        <dbReference type="ARBA" id="ARBA00022490"/>
    </source>
</evidence>
<dbReference type="RefSeq" id="WP_114339014.1">
    <property type="nucleotide sequence ID" value="NZ_QPID01000008.1"/>
</dbReference>
<dbReference type="OrthoDB" id="6088948at2"/>
<evidence type="ECO:0000259" key="7">
    <source>
        <dbReference type="SMART" id="SM00528"/>
    </source>
</evidence>
<comment type="similarity">
    <text evidence="2 5">Belongs to the histone-like protein H-NS family.</text>
</comment>
<evidence type="ECO:0000313" key="9">
    <source>
        <dbReference type="Proteomes" id="UP000252558"/>
    </source>
</evidence>
<feature type="domain" description="DNA-binding protein H-NS-like C-terminal" evidence="7">
    <location>
        <begin position="86"/>
        <end position="133"/>
    </location>
</feature>
<dbReference type="PIRSF" id="PIRSF002096">
    <property type="entry name" value="HnS"/>
    <property type="match status" value="1"/>
</dbReference>
<evidence type="ECO:0000256" key="5">
    <source>
        <dbReference type="PIRNR" id="PIRNR002096"/>
    </source>
</evidence>
<dbReference type="GO" id="GO:0030527">
    <property type="term" value="F:structural constituent of chromatin"/>
    <property type="evidence" value="ECO:0007669"/>
    <property type="project" value="InterPro"/>
</dbReference>
<reference evidence="8 9" key="1">
    <citation type="submission" date="2018-07" db="EMBL/GenBank/DDBJ databases">
        <title>Corallincola holothuriorum sp. nov., a new facultative anaerobe isolated from sea cucumber Apostichopus japonicus.</title>
        <authorList>
            <person name="Xia H."/>
        </authorList>
    </citation>
    <scope>NUCLEOTIDE SEQUENCE [LARGE SCALE GENOMIC DNA]</scope>
    <source>
        <strain evidence="8 9">C4</strain>
    </source>
</reference>
<dbReference type="PANTHER" id="PTHR38097:SF2">
    <property type="entry name" value="DNA-BINDING PROTEIN STPA"/>
    <property type="match status" value="1"/>
</dbReference>
<organism evidence="8 9">
    <name type="scientific">Corallincola holothuriorum</name>
    <dbReference type="NCBI Taxonomy" id="2282215"/>
    <lineage>
        <taxon>Bacteria</taxon>
        <taxon>Pseudomonadati</taxon>
        <taxon>Pseudomonadota</taxon>
        <taxon>Gammaproteobacteria</taxon>
        <taxon>Alteromonadales</taxon>
        <taxon>Psychromonadaceae</taxon>
        <taxon>Corallincola</taxon>
    </lineage>
</organism>
<gene>
    <name evidence="8" type="ORF">DU002_14010</name>
</gene>
<dbReference type="AlphaFoldDB" id="A0A368NFK3"/>
<evidence type="ECO:0000256" key="1">
    <source>
        <dbReference type="ARBA" id="ARBA00004453"/>
    </source>
</evidence>
<dbReference type="SMART" id="SM00528">
    <property type="entry name" value="HNS"/>
    <property type="match status" value="1"/>
</dbReference>
<comment type="subcellular location">
    <subcellularLocation>
        <location evidence="1">Cytoplasm</location>
        <location evidence="1">Nucleoid</location>
    </subcellularLocation>
</comment>
<name>A0A368NFK3_9GAMM</name>